<dbReference type="Pfam" id="PF05648">
    <property type="entry name" value="PEX11"/>
    <property type="match status" value="1"/>
</dbReference>
<dbReference type="EMBL" id="LXFE01000224">
    <property type="protein sequence ID" value="OLL26189.1"/>
    <property type="molecule type" value="Genomic_DNA"/>
</dbReference>
<keyword evidence="1" id="KW-0962">Peroxisome biogenesis</keyword>
<accession>A0A1U7LU89</accession>
<proteinExistence type="predicted"/>
<sequence>MSTSKHLLPAFPYIQQNGDVDRLHAILSNTSSLDKILILIQYGSKLMNATVFKPQTLSTSTAVLTHDTSLFLQKFIISVKESAIHVKLDNLSAKMGDIRVFLRLWGLLGMYKHGVRLSQDPPRDPIVRMISKVQWVIDTIYCPLEATAYLSSHKILGAKPLTQAKLHLLCCRIFVVHIIFEAVKMFRIRQLSNGVVDKAWWDGLISNVAYLPMALHWSNVGGIGLSESMVAVLGTIVGCIEVNKLWHKTTL</sequence>
<dbReference type="GO" id="GO:0005778">
    <property type="term" value="C:peroxisomal membrane"/>
    <property type="evidence" value="ECO:0007669"/>
    <property type="project" value="UniProtKB-SubCell"/>
</dbReference>
<gene>
    <name evidence="5" type="ORF">NEOLI_003578</name>
</gene>
<evidence type="ECO:0008006" key="7">
    <source>
        <dbReference type="Google" id="ProtNLM"/>
    </source>
</evidence>
<dbReference type="AlphaFoldDB" id="A0A1U7LU89"/>
<dbReference type="STRING" id="1198029.A0A1U7LU89"/>
<keyword evidence="3" id="KW-0576">Peroxisome</keyword>
<evidence type="ECO:0000256" key="2">
    <source>
        <dbReference type="ARBA" id="ARBA00023136"/>
    </source>
</evidence>
<evidence type="ECO:0000256" key="4">
    <source>
        <dbReference type="ARBA" id="ARBA00046271"/>
    </source>
</evidence>
<name>A0A1U7LU89_NEOID</name>
<dbReference type="PANTHER" id="PTHR12652">
    <property type="entry name" value="PEROXISOMAL BIOGENESIS FACTOR 11"/>
    <property type="match status" value="1"/>
</dbReference>
<comment type="caution">
    <text evidence="5">The sequence shown here is derived from an EMBL/GenBank/DDBJ whole genome shotgun (WGS) entry which is preliminary data.</text>
</comment>
<keyword evidence="6" id="KW-1185">Reference proteome</keyword>
<evidence type="ECO:0000313" key="6">
    <source>
        <dbReference type="Proteomes" id="UP000186594"/>
    </source>
</evidence>
<evidence type="ECO:0000256" key="3">
    <source>
        <dbReference type="ARBA" id="ARBA00023140"/>
    </source>
</evidence>
<protein>
    <recommendedName>
        <fullName evidence="7">Peroxisomal membrane protein 11C</fullName>
    </recommendedName>
</protein>
<dbReference type="OrthoDB" id="10005898at2759"/>
<dbReference type="PANTHER" id="PTHR12652:SF25">
    <property type="entry name" value="MICROBODY (PEROXISOME) PROLIFERATION PROTEIN PEROXIN 11C (EUROFUNG)"/>
    <property type="match status" value="1"/>
</dbReference>
<dbReference type="InterPro" id="IPR008733">
    <property type="entry name" value="PEX11"/>
</dbReference>
<dbReference type="OMA" id="PLCVHWS"/>
<reference evidence="5 6" key="1">
    <citation type="submission" date="2016-04" db="EMBL/GenBank/DDBJ databases">
        <title>Evolutionary innovation and constraint leading to complex multicellularity in the Ascomycota.</title>
        <authorList>
            <person name="Cisse O."/>
            <person name="Nguyen A."/>
            <person name="Hewitt D.A."/>
            <person name="Jedd G."/>
            <person name="Stajich J.E."/>
        </authorList>
    </citation>
    <scope>NUCLEOTIDE SEQUENCE [LARGE SCALE GENOMIC DNA]</scope>
    <source>
        <strain evidence="5 6">DAH-3</strain>
    </source>
</reference>
<organism evidence="5 6">
    <name type="scientific">Neolecta irregularis (strain DAH-3)</name>
    <dbReference type="NCBI Taxonomy" id="1198029"/>
    <lineage>
        <taxon>Eukaryota</taxon>
        <taxon>Fungi</taxon>
        <taxon>Dikarya</taxon>
        <taxon>Ascomycota</taxon>
        <taxon>Taphrinomycotina</taxon>
        <taxon>Neolectales</taxon>
        <taxon>Neolectaceae</taxon>
        <taxon>Neolecta</taxon>
    </lineage>
</organism>
<keyword evidence="2" id="KW-0472">Membrane</keyword>
<evidence type="ECO:0000256" key="1">
    <source>
        <dbReference type="ARBA" id="ARBA00022593"/>
    </source>
</evidence>
<dbReference type="Proteomes" id="UP000186594">
    <property type="component" value="Unassembled WGS sequence"/>
</dbReference>
<comment type="subcellular location">
    <subcellularLocation>
        <location evidence="4">Peroxisome membrane</location>
    </subcellularLocation>
</comment>
<dbReference type="GO" id="GO:0016559">
    <property type="term" value="P:peroxisome fission"/>
    <property type="evidence" value="ECO:0007669"/>
    <property type="project" value="InterPro"/>
</dbReference>
<evidence type="ECO:0000313" key="5">
    <source>
        <dbReference type="EMBL" id="OLL26189.1"/>
    </source>
</evidence>